<sequence length="332" mass="36947">MNNLLTIKKRFTFCKIAFLTFALQTLNCQSQQIMITPPYLQKGDTVALLATARKNTDDNLKPTIDLLHSWGLEAVIGSTIGLDYHQLAGTDEQRASDFQKQLDNPNIKAIWCVRGGYGTVRMLDLLDFTKFKQHPKWVIGFSDVTVLHNHLNTMGYKSIHGIMPVTVPRATPAAVSSMKASLFGEPVSYSIGPDKMNRFGKATGELVGGNLSILYSLLGSPSAIDCKDKILFIEDLDEYLYHIDRMMMNLRRNGCIENLRGIIIGGMTKMKDNEVPWGKNALEIIDDVTKKYNIPVIFNFPAGHVQDNRALIMGNTISIDVNASGSTVTFQK</sequence>
<dbReference type="InterPro" id="IPR003507">
    <property type="entry name" value="S66_fam"/>
</dbReference>
<gene>
    <name evidence="9" type="ORF">BD847_1859</name>
</gene>
<keyword evidence="10" id="KW-1185">Reference proteome</keyword>
<evidence type="ECO:0000256" key="4">
    <source>
        <dbReference type="ARBA" id="ARBA00022801"/>
    </source>
</evidence>
<reference evidence="9 10" key="1">
    <citation type="submission" date="2018-07" db="EMBL/GenBank/DDBJ databases">
        <title>Genomic Encyclopedia of Archaeal and Bacterial Type Strains, Phase II (KMG-II): from individual species to whole genera.</title>
        <authorList>
            <person name="Goeker M."/>
        </authorList>
    </citation>
    <scope>NUCLEOTIDE SEQUENCE [LARGE SCALE GENOMIC DNA]</scope>
    <source>
        <strain evidence="9 10">DSM 25795</strain>
    </source>
</reference>
<dbReference type="InterPro" id="IPR029062">
    <property type="entry name" value="Class_I_gatase-like"/>
</dbReference>
<feature type="domain" description="LD-carboxypeptidase N-terminal" evidence="7">
    <location>
        <begin position="46"/>
        <end position="161"/>
    </location>
</feature>
<dbReference type="Pfam" id="PF17676">
    <property type="entry name" value="Peptidase_S66C"/>
    <property type="match status" value="1"/>
</dbReference>
<feature type="active site" description="Nucleophile" evidence="6">
    <location>
        <position position="142"/>
    </location>
</feature>
<dbReference type="AlphaFoldDB" id="A0A3D9FWI6"/>
<dbReference type="Proteomes" id="UP000257004">
    <property type="component" value="Unassembled WGS sequence"/>
</dbReference>
<comment type="similarity">
    <text evidence="1">Belongs to the peptidase S66 family.</text>
</comment>
<evidence type="ECO:0000256" key="3">
    <source>
        <dbReference type="ARBA" id="ARBA00022670"/>
    </source>
</evidence>
<dbReference type="PANTHER" id="PTHR30237">
    <property type="entry name" value="MURAMOYLTETRAPEPTIDE CARBOXYPEPTIDASE"/>
    <property type="match status" value="1"/>
</dbReference>
<evidence type="ECO:0000259" key="8">
    <source>
        <dbReference type="Pfam" id="PF17676"/>
    </source>
</evidence>
<dbReference type="Pfam" id="PF02016">
    <property type="entry name" value="Peptidase_S66"/>
    <property type="match status" value="1"/>
</dbReference>
<dbReference type="GO" id="GO:0004180">
    <property type="term" value="F:carboxypeptidase activity"/>
    <property type="evidence" value="ECO:0007669"/>
    <property type="project" value="UniProtKB-KW"/>
</dbReference>
<feature type="domain" description="LD-carboxypeptidase C-terminal" evidence="8">
    <location>
        <begin position="203"/>
        <end position="318"/>
    </location>
</feature>
<evidence type="ECO:0000256" key="1">
    <source>
        <dbReference type="ARBA" id="ARBA00010233"/>
    </source>
</evidence>
<evidence type="ECO:0000256" key="2">
    <source>
        <dbReference type="ARBA" id="ARBA00022645"/>
    </source>
</evidence>
<dbReference type="CDD" id="cd07025">
    <property type="entry name" value="Peptidase_S66"/>
    <property type="match status" value="1"/>
</dbReference>
<dbReference type="SUPFAM" id="SSF52317">
    <property type="entry name" value="Class I glutamine amidotransferase-like"/>
    <property type="match status" value="1"/>
</dbReference>
<dbReference type="GO" id="GO:0008236">
    <property type="term" value="F:serine-type peptidase activity"/>
    <property type="evidence" value="ECO:0007669"/>
    <property type="project" value="UniProtKB-KW"/>
</dbReference>
<dbReference type="Gene3D" id="3.50.30.60">
    <property type="entry name" value="LD-carboxypeptidase A C-terminal domain-like"/>
    <property type="match status" value="1"/>
</dbReference>
<dbReference type="PANTHER" id="PTHR30237:SF2">
    <property type="entry name" value="MUREIN TETRAPEPTIDE CARBOXYPEPTIDASE"/>
    <property type="match status" value="1"/>
</dbReference>
<dbReference type="EMBL" id="QRDQ01000008">
    <property type="protein sequence ID" value="RED25116.1"/>
    <property type="molecule type" value="Genomic_DNA"/>
</dbReference>
<evidence type="ECO:0000256" key="5">
    <source>
        <dbReference type="ARBA" id="ARBA00022825"/>
    </source>
</evidence>
<dbReference type="InterPro" id="IPR027478">
    <property type="entry name" value="LdcA_N"/>
</dbReference>
<organism evidence="9 10">
    <name type="scientific">Flavobacterium cutihirudinis</name>
    <dbReference type="NCBI Taxonomy" id="1265740"/>
    <lineage>
        <taxon>Bacteria</taxon>
        <taxon>Pseudomonadati</taxon>
        <taxon>Bacteroidota</taxon>
        <taxon>Flavobacteriia</taxon>
        <taxon>Flavobacteriales</taxon>
        <taxon>Flavobacteriaceae</taxon>
        <taxon>Flavobacterium</taxon>
    </lineage>
</organism>
<keyword evidence="5" id="KW-0720">Serine protease</keyword>
<keyword evidence="4" id="KW-0378">Hydrolase</keyword>
<keyword evidence="3" id="KW-0645">Protease</keyword>
<proteinExistence type="inferred from homology"/>
<dbReference type="InterPro" id="IPR027461">
    <property type="entry name" value="Carboxypeptidase_A_C_sf"/>
</dbReference>
<name>A0A3D9FWI6_9FLAO</name>
<dbReference type="InterPro" id="IPR040449">
    <property type="entry name" value="Peptidase_S66_N"/>
</dbReference>
<dbReference type="Gene3D" id="3.40.50.10740">
    <property type="entry name" value="Class I glutamine amidotransferase-like"/>
    <property type="match status" value="1"/>
</dbReference>
<evidence type="ECO:0000256" key="6">
    <source>
        <dbReference type="PIRSR" id="PIRSR028757-1"/>
    </source>
</evidence>
<protein>
    <submittedName>
        <fullName evidence="9">Muramoyltetrapeptide carboxypeptidase</fullName>
    </submittedName>
</protein>
<keyword evidence="2 9" id="KW-0121">Carboxypeptidase</keyword>
<dbReference type="InterPro" id="IPR040921">
    <property type="entry name" value="Peptidase_S66C"/>
</dbReference>
<comment type="caution">
    <text evidence="9">The sequence shown here is derived from an EMBL/GenBank/DDBJ whole genome shotgun (WGS) entry which is preliminary data.</text>
</comment>
<accession>A0A3D9FWI6</accession>
<dbReference type="SUPFAM" id="SSF141986">
    <property type="entry name" value="LD-carboxypeptidase A C-terminal domain-like"/>
    <property type="match status" value="1"/>
</dbReference>
<dbReference type="PIRSF" id="PIRSF028757">
    <property type="entry name" value="LD-carboxypeptidase"/>
    <property type="match status" value="1"/>
</dbReference>
<dbReference type="GO" id="GO:0006508">
    <property type="term" value="P:proteolysis"/>
    <property type="evidence" value="ECO:0007669"/>
    <property type="project" value="UniProtKB-KW"/>
</dbReference>
<evidence type="ECO:0000259" key="7">
    <source>
        <dbReference type="Pfam" id="PF02016"/>
    </source>
</evidence>
<feature type="active site" description="Charge relay system" evidence="6">
    <location>
        <position position="234"/>
    </location>
</feature>
<feature type="active site" description="Charge relay system" evidence="6">
    <location>
        <position position="304"/>
    </location>
</feature>
<evidence type="ECO:0000313" key="9">
    <source>
        <dbReference type="EMBL" id="RED25116.1"/>
    </source>
</evidence>
<evidence type="ECO:0000313" key="10">
    <source>
        <dbReference type="Proteomes" id="UP000257004"/>
    </source>
</evidence>